<accession>A0A5J5EWZ0</accession>
<evidence type="ECO:0000313" key="3">
    <source>
        <dbReference type="Proteomes" id="UP000326924"/>
    </source>
</evidence>
<dbReference type="EMBL" id="VXIS01000089">
    <property type="protein sequence ID" value="KAA8906436.1"/>
    <property type="molecule type" value="Genomic_DNA"/>
</dbReference>
<comment type="caution">
    <text evidence="2">The sequence shown here is derived from an EMBL/GenBank/DDBJ whole genome shotgun (WGS) entry which is preliminary data.</text>
</comment>
<proteinExistence type="predicted"/>
<reference evidence="2 3" key="1">
    <citation type="submission" date="2019-09" db="EMBL/GenBank/DDBJ databases">
        <title>Draft genome of the ectomycorrhizal ascomycete Sphaerosporella brunnea.</title>
        <authorList>
            <consortium name="DOE Joint Genome Institute"/>
            <person name="Benucci G.M."/>
            <person name="Marozzi G."/>
            <person name="Antonielli L."/>
            <person name="Sanchez S."/>
            <person name="Marco P."/>
            <person name="Wang X."/>
            <person name="Falini L.B."/>
            <person name="Barry K."/>
            <person name="Haridas S."/>
            <person name="Lipzen A."/>
            <person name="Labutti K."/>
            <person name="Grigoriev I.V."/>
            <person name="Murat C."/>
            <person name="Martin F."/>
            <person name="Albertini E."/>
            <person name="Donnini D."/>
            <person name="Bonito G."/>
        </authorList>
    </citation>
    <scope>NUCLEOTIDE SEQUENCE [LARGE SCALE GENOMIC DNA]</scope>
    <source>
        <strain evidence="2 3">Sb_GMNB300</strain>
    </source>
</reference>
<keyword evidence="3" id="KW-1185">Reference proteome</keyword>
<dbReference type="AlphaFoldDB" id="A0A5J5EWZ0"/>
<protein>
    <submittedName>
        <fullName evidence="2">Uncharacterized protein</fullName>
    </submittedName>
</protein>
<organism evidence="2 3">
    <name type="scientific">Sphaerosporella brunnea</name>
    <dbReference type="NCBI Taxonomy" id="1250544"/>
    <lineage>
        <taxon>Eukaryota</taxon>
        <taxon>Fungi</taxon>
        <taxon>Dikarya</taxon>
        <taxon>Ascomycota</taxon>
        <taxon>Pezizomycotina</taxon>
        <taxon>Pezizomycetes</taxon>
        <taxon>Pezizales</taxon>
        <taxon>Pyronemataceae</taxon>
        <taxon>Sphaerosporella</taxon>
    </lineage>
</organism>
<name>A0A5J5EWZ0_9PEZI</name>
<evidence type="ECO:0000313" key="2">
    <source>
        <dbReference type="EMBL" id="KAA8906436.1"/>
    </source>
</evidence>
<sequence length="219" mass="23836">MVEMDEMEWAAWQRHLAIEAEVERRVAERIERLEVERGRKATVPIASPRALTRPVGSVPGPGILTGNGFAPLEGAPRLVSKPAITRQLYADPVNIPEKAVHVSPLTGAFPESPETVTAPRPLRSAVRHMPPVPLPPSSAQRPDFRSLSALKSRSPQGRDLSPQPNSSHYPGGASSLASRSETDILGLDEADASSTLSVRSDDAAARRRKREELRKQLDL</sequence>
<feature type="compositionally biased region" description="Basic and acidic residues" evidence="1">
    <location>
        <begin position="199"/>
        <end position="219"/>
    </location>
</feature>
<dbReference type="Proteomes" id="UP000326924">
    <property type="component" value="Unassembled WGS sequence"/>
</dbReference>
<evidence type="ECO:0000256" key="1">
    <source>
        <dbReference type="SAM" id="MobiDB-lite"/>
    </source>
</evidence>
<gene>
    <name evidence="2" type="ORF">FN846DRAFT_719130</name>
</gene>
<feature type="region of interest" description="Disordered" evidence="1">
    <location>
        <begin position="151"/>
        <end position="219"/>
    </location>
</feature>
<dbReference type="InParanoid" id="A0A5J5EWZ0"/>